<keyword evidence="6" id="KW-1185">Reference proteome</keyword>
<gene>
    <name evidence="5" type="ORF">FPE_LOCUS10971</name>
</gene>
<dbReference type="PANTHER" id="PTHR23172">
    <property type="entry name" value="AUXILIN/CYCLIN G-ASSOCIATED KINASE-RELATED"/>
    <property type="match status" value="1"/>
</dbReference>
<dbReference type="GO" id="GO:0030276">
    <property type="term" value="F:clathrin binding"/>
    <property type="evidence" value="ECO:0007669"/>
    <property type="project" value="TreeGrafter"/>
</dbReference>
<dbReference type="InterPro" id="IPR001623">
    <property type="entry name" value="DnaJ_domain"/>
</dbReference>
<feature type="region of interest" description="Disordered" evidence="3">
    <location>
        <begin position="114"/>
        <end position="151"/>
    </location>
</feature>
<dbReference type="GO" id="GO:0072583">
    <property type="term" value="P:clathrin-dependent endocytosis"/>
    <property type="evidence" value="ECO:0007669"/>
    <property type="project" value="TreeGrafter"/>
</dbReference>
<dbReference type="FunFam" id="1.10.287.110:FF:000009">
    <property type="entry name" value="Auxilin-related protein 1"/>
    <property type="match status" value="1"/>
</dbReference>
<evidence type="ECO:0000313" key="5">
    <source>
        <dbReference type="EMBL" id="CAI9763541.1"/>
    </source>
</evidence>
<feature type="domain" description="J" evidence="4">
    <location>
        <begin position="1335"/>
        <end position="1399"/>
    </location>
</feature>
<dbReference type="InterPro" id="IPR036869">
    <property type="entry name" value="J_dom_sf"/>
</dbReference>
<feature type="compositionally biased region" description="Basic and acidic residues" evidence="3">
    <location>
        <begin position="1064"/>
        <end position="1075"/>
    </location>
</feature>
<sequence length="1399" mass="157899">MENISHSLPKRNFAGTGDISNKSVYDDVFGGPPKFGLPTLAPRFEDYTEIFGGFHSVRSPSIPVLDLPVIDVEAGFHFDIRSPDFNYSEIFGNFGGLDFALSYEELVGHSSGGYDSSEDAWSPAQSESLSVESDPSASSGKHRSLSNGDHLQSFDDIKLSNVSSHKSNQRSMENIATGSTHVTQLPAISGYAYTFNDMSVSQTSEDERSSLYVSNDLDSSVGPGWTSAEEKIFIKGLSHPSNSETKHDLYEKQEKPKSTSSKPFITISDISLRTKPSGLPPPSRPPPAFAVKNGESDEPNAKLKAFNDSVIERSDSSSLFFDVEVDASSSAEAMKDATERAQAKESVEGNEGLQSHIKLHLVNDTEEERKTSKTLNVTNRFKDETPQSYAKEAKVPKPFVEEKRSLTENNKVNLDSIDGKNNIHFVEKSVDTVAWSEATDFFEVIDTSLPKRASKIKDGNILVQNMRSCSYRNLEKEGTEAHDLTEDCKNFKVVKEAPKWDEESLVELYLYLICDWAYNQERLVATKKSSHQKLQEEVQLDEMICKVDLNDRKTKVIQQHGQSEKVSPDPNGSVDTEAWYYLNEVEAQQKLKSGTKIKESEMMRKDAHLGGEKGMILEENIERQECERRLEEAVEHTDPGKRAREKLEQEEREKQQLKACEKKENNNKNIFSLARKENKNTQKVTFEPKGNEKILEGAVKHERSDRKSNIGLGRGKNCRDEQLDSKAWGGKERLVESRKQEENEMEYRGIAQSKSINKDCREDHESNEIKERLSDAYRMEECETENKELCTQKDDKRSSLIFKEEEIVKRSQTACDIEGNENFSEDAGTWDELSGQDIEIELTEVNGHDGEVRNDQEKNVFMEAGNLEAFDGGCEYNEGTLLETLVTGKHDSLGELEATITAVASEENEKLDTVCKSSDSESNNGTNLLFNGKFNSSSQNGDDLQDKKGENNLGESTCLPECNTNSKKAEVCVGNTCYVPEKSASEIVRNHENETAVAREEESGKGIKGVQSNIKKNETNNKSISGHAATELVQNGKKMVGAPSFVLEERENKLKLGQQGPSHSTERKEKNLNETFTTKDRKVDGRIQRERELANEHLRKLEEEREREREREKDRMSLGRAALEAHERSYAEARERAERVAVERATAEARQRAMSEARERLERASMEARLRTDRTPVERAAVEAWQRAVKKSLVEKNTFEVREQVERSVLDRFSGSSRCAEMRNTSLSELHDHQFRSTGNSNGLRYAYSSAHVGAEGESPQRCKARLERYQRTAERAAKALAEKNMRDILAQREQQERNRVAETLDVEVKRWSSGKEGNLRALLSTLQYILGPDSGWQPIPLTEVITSAAVKRAYRKATLCVHPDKLQQRGATIHQKYICEKVFDLLKEAWNKFNSEER</sequence>
<reference evidence="5" key="1">
    <citation type="submission" date="2023-05" db="EMBL/GenBank/DDBJ databases">
        <authorList>
            <person name="Huff M."/>
        </authorList>
    </citation>
    <scope>NUCLEOTIDE SEQUENCE</scope>
</reference>
<evidence type="ECO:0000256" key="3">
    <source>
        <dbReference type="SAM" id="MobiDB-lite"/>
    </source>
</evidence>
<dbReference type="PROSITE" id="PS50076">
    <property type="entry name" value="DNAJ_2"/>
    <property type="match status" value="1"/>
</dbReference>
<dbReference type="GO" id="GO:0031982">
    <property type="term" value="C:vesicle"/>
    <property type="evidence" value="ECO:0007669"/>
    <property type="project" value="TreeGrafter"/>
</dbReference>
<dbReference type="Gene3D" id="1.10.287.110">
    <property type="entry name" value="DnaJ domain"/>
    <property type="match status" value="1"/>
</dbReference>
<name>A0AAD2DTQ5_9LAMI</name>
<evidence type="ECO:0000313" key="6">
    <source>
        <dbReference type="Proteomes" id="UP000834106"/>
    </source>
</evidence>
<dbReference type="GO" id="GO:0005737">
    <property type="term" value="C:cytoplasm"/>
    <property type="evidence" value="ECO:0007669"/>
    <property type="project" value="TreeGrafter"/>
</dbReference>
<feature type="coiled-coil region" evidence="2">
    <location>
        <begin position="616"/>
        <end position="667"/>
    </location>
</feature>
<feature type="region of interest" description="Disordered" evidence="3">
    <location>
        <begin position="914"/>
        <end position="949"/>
    </location>
</feature>
<accession>A0AAD2DTQ5</accession>
<feature type="region of interest" description="Disordered" evidence="3">
    <location>
        <begin position="236"/>
        <end position="298"/>
    </location>
</feature>
<proteinExistence type="predicted"/>
<feature type="coiled-coil region" evidence="2">
    <location>
        <begin position="1084"/>
        <end position="1167"/>
    </location>
</feature>
<feature type="compositionally biased region" description="Polar residues" evidence="3">
    <location>
        <begin position="258"/>
        <end position="271"/>
    </location>
</feature>
<feature type="coiled-coil region" evidence="2">
    <location>
        <begin position="1267"/>
        <end position="1299"/>
    </location>
</feature>
<evidence type="ECO:0000256" key="2">
    <source>
        <dbReference type="SAM" id="Coils"/>
    </source>
</evidence>
<feature type="compositionally biased region" description="Pro residues" evidence="3">
    <location>
        <begin position="278"/>
        <end position="288"/>
    </location>
</feature>
<organism evidence="5 6">
    <name type="scientific">Fraxinus pennsylvanica</name>
    <dbReference type="NCBI Taxonomy" id="56036"/>
    <lineage>
        <taxon>Eukaryota</taxon>
        <taxon>Viridiplantae</taxon>
        <taxon>Streptophyta</taxon>
        <taxon>Embryophyta</taxon>
        <taxon>Tracheophyta</taxon>
        <taxon>Spermatophyta</taxon>
        <taxon>Magnoliopsida</taxon>
        <taxon>eudicotyledons</taxon>
        <taxon>Gunneridae</taxon>
        <taxon>Pentapetalae</taxon>
        <taxon>asterids</taxon>
        <taxon>lamiids</taxon>
        <taxon>Lamiales</taxon>
        <taxon>Oleaceae</taxon>
        <taxon>Oleeae</taxon>
        <taxon>Fraxinus</taxon>
    </lineage>
</organism>
<evidence type="ECO:0000256" key="1">
    <source>
        <dbReference type="ARBA" id="ARBA00023054"/>
    </source>
</evidence>
<feature type="compositionally biased region" description="Basic and acidic residues" evidence="3">
    <location>
        <begin position="244"/>
        <end position="257"/>
    </location>
</feature>
<dbReference type="SUPFAM" id="SSF46565">
    <property type="entry name" value="Chaperone J-domain"/>
    <property type="match status" value="1"/>
</dbReference>
<dbReference type="Proteomes" id="UP000834106">
    <property type="component" value="Chromosome 6"/>
</dbReference>
<dbReference type="GO" id="GO:0072318">
    <property type="term" value="P:clathrin coat disassembly"/>
    <property type="evidence" value="ECO:0007669"/>
    <property type="project" value="TreeGrafter"/>
</dbReference>
<dbReference type="PANTHER" id="PTHR23172:SF87">
    <property type="entry name" value="CHAPERONE DNAJ-DOMAIN SUPERFAMILY PROTEIN"/>
    <property type="match status" value="1"/>
</dbReference>
<keyword evidence="1 2" id="KW-0175">Coiled coil</keyword>
<dbReference type="EMBL" id="OU503041">
    <property type="protein sequence ID" value="CAI9763541.1"/>
    <property type="molecule type" value="Genomic_DNA"/>
</dbReference>
<feature type="compositionally biased region" description="Polar residues" evidence="3">
    <location>
        <begin position="915"/>
        <end position="942"/>
    </location>
</feature>
<protein>
    <recommendedName>
        <fullName evidence="4">J domain-containing protein</fullName>
    </recommendedName>
</protein>
<evidence type="ECO:0000259" key="4">
    <source>
        <dbReference type="PROSITE" id="PS50076"/>
    </source>
</evidence>
<feature type="compositionally biased region" description="Polar residues" evidence="3">
    <location>
        <begin position="123"/>
        <end position="150"/>
    </location>
</feature>
<feature type="region of interest" description="Disordered" evidence="3">
    <location>
        <begin position="1055"/>
        <end position="1075"/>
    </location>
</feature>